<dbReference type="Proteomes" id="UP001501509">
    <property type="component" value="Unassembled WGS sequence"/>
</dbReference>
<feature type="region of interest" description="Disordered" evidence="1">
    <location>
        <begin position="30"/>
        <end position="52"/>
    </location>
</feature>
<gene>
    <name evidence="2" type="ORF">GCM10010411_88840</name>
</gene>
<evidence type="ECO:0000313" key="3">
    <source>
        <dbReference type="Proteomes" id="UP001501509"/>
    </source>
</evidence>
<accession>A0ABN3QUZ6</accession>
<comment type="caution">
    <text evidence="2">The sequence shown here is derived from an EMBL/GenBank/DDBJ whole genome shotgun (WGS) entry which is preliminary data.</text>
</comment>
<protein>
    <submittedName>
        <fullName evidence="2">Uncharacterized protein</fullName>
    </submittedName>
</protein>
<evidence type="ECO:0000313" key="2">
    <source>
        <dbReference type="EMBL" id="GAA2635964.1"/>
    </source>
</evidence>
<dbReference type="EMBL" id="BAAATD010000020">
    <property type="protein sequence ID" value="GAA2635964.1"/>
    <property type="molecule type" value="Genomic_DNA"/>
</dbReference>
<proteinExistence type="predicted"/>
<name>A0ABN3QUZ6_9ACTN</name>
<dbReference type="RefSeq" id="WP_410558243.1">
    <property type="nucleotide sequence ID" value="NZ_BAAATD010000020.1"/>
</dbReference>
<sequence length="52" mass="6018">MEIGHNVMHGQWDWMRDPKIHSTTWEWDNAFPAEQVEGKHSHNPQPPTASPA</sequence>
<keyword evidence="3" id="KW-1185">Reference proteome</keyword>
<organism evidence="2 3">
    <name type="scientific">Actinomadura fulvescens</name>
    <dbReference type="NCBI Taxonomy" id="46160"/>
    <lineage>
        <taxon>Bacteria</taxon>
        <taxon>Bacillati</taxon>
        <taxon>Actinomycetota</taxon>
        <taxon>Actinomycetes</taxon>
        <taxon>Streptosporangiales</taxon>
        <taxon>Thermomonosporaceae</taxon>
        <taxon>Actinomadura</taxon>
    </lineage>
</organism>
<reference evidence="2 3" key="1">
    <citation type="journal article" date="2019" name="Int. J. Syst. Evol. Microbiol.">
        <title>The Global Catalogue of Microorganisms (GCM) 10K type strain sequencing project: providing services to taxonomists for standard genome sequencing and annotation.</title>
        <authorList>
            <consortium name="The Broad Institute Genomics Platform"/>
            <consortium name="The Broad Institute Genome Sequencing Center for Infectious Disease"/>
            <person name="Wu L."/>
            <person name="Ma J."/>
        </authorList>
    </citation>
    <scope>NUCLEOTIDE SEQUENCE [LARGE SCALE GENOMIC DNA]</scope>
    <source>
        <strain evidence="2 3">JCM 6833</strain>
    </source>
</reference>
<evidence type="ECO:0000256" key="1">
    <source>
        <dbReference type="SAM" id="MobiDB-lite"/>
    </source>
</evidence>